<feature type="domain" description="C2H2-type" evidence="9">
    <location>
        <begin position="51"/>
        <end position="79"/>
    </location>
</feature>
<dbReference type="GO" id="GO:0000978">
    <property type="term" value="F:RNA polymerase II cis-regulatory region sequence-specific DNA binding"/>
    <property type="evidence" value="ECO:0007669"/>
    <property type="project" value="TreeGrafter"/>
</dbReference>
<dbReference type="GO" id="GO:0003700">
    <property type="term" value="F:DNA-binding transcription factor activity"/>
    <property type="evidence" value="ECO:0007669"/>
    <property type="project" value="TreeGrafter"/>
</dbReference>
<dbReference type="PROSITE" id="PS00028">
    <property type="entry name" value="ZINC_FINGER_C2H2_1"/>
    <property type="match status" value="4"/>
</dbReference>
<dbReference type="Pfam" id="PF13912">
    <property type="entry name" value="zf-C2H2_6"/>
    <property type="match status" value="1"/>
</dbReference>
<reference evidence="10 11" key="1">
    <citation type="journal article" date="2019" name="BMC Genomics">
        <title>New insights from Opisthorchis felineus genome: update on genomics of the epidemiologically important liver flukes.</title>
        <authorList>
            <person name="Ershov N.I."/>
            <person name="Mordvinov V.A."/>
            <person name="Prokhortchouk E.B."/>
            <person name="Pakharukova M.Y."/>
            <person name="Gunbin K.V."/>
            <person name="Ustyantsev K."/>
            <person name="Genaev M.A."/>
            <person name="Blinov A.G."/>
            <person name="Mazur A."/>
            <person name="Boulygina E."/>
            <person name="Tsygankova S."/>
            <person name="Khrameeva E."/>
            <person name="Chekanov N."/>
            <person name="Fan G."/>
            <person name="Xiao A."/>
            <person name="Zhang H."/>
            <person name="Xu X."/>
            <person name="Yang H."/>
            <person name="Solovyev V."/>
            <person name="Lee S.M."/>
            <person name="Liu X."/>
            <person name="Afonnikov D.A."/>
            <person name="Skryabin K.G."/>
        </authorList>
    </citation>
    <scope>NUCLEOTIDE SEQUENCE [LARGE SCALE GENOMIC DNA]</scope>
    <source>
        <strain evidence="10">AK-0245</strain>
        <tissue evidence="10">Whole organism</tissue>
    </source>
</reference>
<dbReference type="InterPro" id="IPR036236">
    <property type="entry name" value="Znf_C2H2_sf"/>
</dbReference>
<protein>
    <recommendedName>
        <fullName evidence="9">C2H2-type domain-containing protein</fullName>
    </recommendedName>
</protein>
<dbReference type="EMBL" id="SJOL01003155">
    <property type="protein sequence ID" value="TGZ72949.1"/>
    <property type="molecule type" value="Genomic_DNA"/>
</dbReference>
<keyword evidence="6" id="KW-0238">DNA-binding</keyword>
<feature type="domain" description="C2H2-type" evidence="9">
    <location>
        <begin position="174"/>
        <end position="199"/>
    </location>
</feature>
<evidence type="ECO:0000256" key="5">
    <source>
        <dbReference type="ARBA" id="ARBA00022833"/>
    </source>
</evidence>
<gene>
    <name evidence="10" type="ORF">CRM22_001790</name>
</gene>
<evidence type="ECO:0000256" key="7">
    <source>
        <dbReference type="ARBA" id="ARBA00023242"/>
    </source>
</evidence>
<keyword evidence="4 8" id="KW-0863">Zinc-finger</keyword>
<comment type="caution">
    <text evidence="10">The sequence shown here is derived from an EMBL/GenBank/DDBJ whole genome shotgun (WGS) entry which is preliminary data.</text>
</comment>
<dbReference type="AlphaFoldDB" id="A0A4S2MDC9"/>
<dbReference type="PANTHER" id="PTHR24404:SF114">
    <property type="entry name" value="KLUMPFUSS, ISOFORM B-RELATED"/>
    <property type="match status" value="1"/>
</dbReference>
<sequence>MNCLCLRMAGCNMNHKIKTAQKQQTTICGKNFAFPSRLETHKSTHDISASIMCEICGKIFKHLQNLIRHKRDDHSSENQERTKPHCAECGKSFRDAYDLKRHTRCHSAKKSYLCSTCSQVFPYRGALHKHKLLQHDNVPIDIVAKHECAVCKRWFERAHCLHRHSVVHTKQRPFVCVLCAMAYSNPGALRRHQRTKHQE</sequence>
<keyword evidence="11" id="KW-1185">Reference proteome</keyword>
<evidence type="ECO:0000256" key="2">
    <source>
        <dbReference type="ARBA" id="ARBA00022723"/>
    </source>
</evidence>
<dbReference type="SMART" id="SM00355">
    <property type="entry name" value="ZnF_C2H2"/>
    <property type="match status" value="6"/>
</dbReference>
<feature type="domain" description="C2H2-type" evidence="9">
    <location>
        <begin position="146"/>
        <end position="173"/>
    </location>
</feature>
<dbReference type="GO" id="GO:0006357">
    <property type="term" value="P:regulation of transcription by RNA polymerase II"/>
    <property type="evidence" value="ECO:0007669"/>
    <property type="project" value="TreeGrafter"/>
</dbReference>
<evidence type="ECO:0000256" key="4">
    <source>
        <dbReference type="ARBA" id="ARBA00022771"/>
    </source>
</evidence>
<accession>A0A4S2MDC9</accession>
<keyword evidence="3" id="KW-0677">Repeat</keyword>
<feature type="domain" description="C2H2-type" evidence="9">
    <location>
        <begin position="84"/>
        <end position="111"/>
    </location>
</feature>
<dbReference type="GO" id="GO:0008270">
    <property type="term" value="F:zinc ion binding"/>
    <property type="evidence" value="ECO:0007669"/>
    <property type="project" value="UniProtKB-KW"/>
</dbReference>
<evidence type="ECO:0000313" key="10">
    <source>
        <dbReference type="EMBL" id="TGZ72949.1"/>
    </source>
</evidence>
<dbReference type="SUPFAM" id="SSF57667">
    <property type="entry name" value="beta-beta-alpha zinc fingers"/>
    <property type="match status" value="3"/>
</dbReference>
<dbReference type="Gene3D" id="3.30.160.60">
    <property type="entry name" value="Classic Zinc Finger"/>
    <property type="match status" value="4"/>
</dbReference>
<proteinExistence type="predicted"/>
<dbReference type="InterPro" id="IPR013087">
    <property type="entry name" value="Znf_C2H2_type"/>
</dbReference>
<evidence type="ECO:0000313" key="11">
    <source>
        <dbReference type="Proteomes" id="UP000308267"/>
    </source>
</evidence>
<evidence type="ECO:0000259" key="9">
    <source>
        <dbReference type="PROSITE" id="PS50157"/>
    </source>
</evidence>
<organism evidence="10 11">
    <name type="scientific">Opisthorchis felineus</name>
    <dbReference type="NCBI Taxonomy" id="147828"/>
    <lineage>
        <taxon>Eukaryota</taxon>
        <taxon>Metazoa</taxon>
        <taxon>Spiralia</taxon>
        <taxon>Lophotrochozoa</taxon>
        <taxon>Platyhelminthes</taxon>
        <taxon>Trematoda</taxon>
        <taxon>Digenea</taxon>
        <taxon>Opisthorchiida</taxon>
        <taxon>Opisthorchiata</taxon>
        <taxon>Opisthorchiidae</taxon>
        <taxon>Opisthorchis</taxon>
    </lineage>
</organism>
<dbReference type="OrthoDB" id="6591996at2759"/>
<evidence type="ECO:0000256" key="1">
    <source>
        <dbReference type="ARBA" id="ARBA00004123"/>
    </source>
</evidence>
<dbReference type="PANTHER" id="PTHR24404">
    <property type="entry name" value="ZINC FINGER PROTEIN"/>
    <property type="match status" value="1"/>
</dbReference>
<evidence type="ECO:0000256" key="8">
    <source>
        <dbReference type="PROSITE-ProRule" id="PRU00042"/>
    </source>
</evidence>
<keyword evidence="5" id="KW-0862">Zinc</keyword>
<evidence type="ECO:0000256" key="6">
    <source>
        <dbReference type="ARBA" id="ARBA00023125"/>
    </source>
</evidence>
<evidence type="ECO:0000256" key="3">
    <source>
        <dbReference type="ARBA" id="ARBA00022737"/>
    </source>
</evidence>
<dbReference type="PROSITE" id="PS50157">
    <property type="entry name" value="ZINC_FINGER_C2H2_2"/>
    <property type="match status" value="5"/>
</dbReference>
<feature type="domain" description="C2H2-type" evidence="9">
    <location>
        <begin position="112"/>
        <end position="139"/>
    </location>
</feature>
<dbReference type="FunFam" id="3.30.160.60:FF:000100">
    <property type="entry name" value="Zinc finger 45-like"/>
    <property type="match status" value="1"/>
</dbReference>
<dbReference type="STRING" id="147828.A0A4S2MDC9"/>
<comment type="subcellular location">
    <subcellularLocation>
        <location evidence="1">Nucleus</location>
    </subcellularLocation>
</comment>
<dbReference type="InterPro" id="IPR050589">
    <property type="entry name" value="Ikaros_C2H2-ZF"/>
</dbReference>
<dbReference type="Pfam" id="PF00096">
    <property type="entry name" value="zf-C2H2"/>
    <property type="match status" value="3"/>
</dbReference>
<name>A0A4S2MDC9_OPIFE</name>
<dbReference type="GO" id="GO:0005634">
    <property type="term" value="C:nucleus"/>
    <property type="evidence" value="ECO:0007669"/>
    <property type="project" value="UniProtKB-SubCell"/>
</dbReference>
<keyword evidence="2" id="KW-0479">Metal-binding</keyword>
<dbReference type="Proteomes" id="UP000308267">
    <property type="component" value="Unassembled WGS sequence"/>
</dbReference>
<keyword evidence="7" id="KW-0539">Nucleus</keyword>